<evidence type="ECO:0000313" key="4">
    <source>
        <dbReference type="EMBL" id="NJP31424.1"/>
    </source>
</evidence>
<dbReference type="Gene3D" id="2.40.50.100">
    <property type="match status" value="1"/>
</dbReference>
<feature type="domain" description="CzcB-like barrel-sandwich hybrid" evidence="2">
    <location>
        <begin position="73"/>
        <end position="253"/>
    </location>
</feature>
<dbReference type="PANTHER" id="PTHR30469">
    <property type="entry name" value="MULTIDRUG RESISTANCE PROTEIN MDTA"/>
    <property type="match status" value="1"/>
</dbReference>
<dbReference type="Pfam" id="PF25973">
    <property type="entry name" value="BSH_CzcB"/>
    <property type="match status" value="1"/>
</dbReference>
<dbReference type="Pfam" id="PF25989">
    <property type="entry name" value="YknX_C"/>
    <property type="match status" value="1"/>
</dbReference>
<dbReference type="Gene3D" id="2.40.30.170">
    <property type="match status" value="1"/>
</dbReference>
<evidence type="ECO:0000313" key="5">
    <source>
        <dbReference type="Proteomes" id="UP000783871"/>
    </source>
</evidence>
<dbReference type="InterPro" id="IPR058637">
    <property type="entry name" value="YknX-like_C"/>
</dbReference>
<evidence type="ECO:0000259" key="3">
    <source>
        <dbReference type="Pfam" id="PF25989"/>
    </source>
</evidence>
<dbReference type="RefSeq" id="WP_167999838.1">
    <property type="nucleotide sequence ID" value="NZ_JAATEO010000004.1"/>
</dbReference>
<dbReference type="InterPro" id="IPR006143">
    <property type="entry name" value="RND_pump_MFP"/>
</dbReference>
<comment type="similarity">
    <text evidence="1">Belongs to the membrane fusion protein (MFP) (TC 8.A.1) family.</text>
</comment>
<accession>A0ABX0Z390</accession>
<dbReference type="PRINTS" id="PR01490">
    <property type="entry name" value="RTXTOXIND"/>
</dbReference>
<feature type="domain" description="YknX-like C-terminal permuted SH3-like" evidence="3">
    <location>
        <begin position="399"/>
        <end position="464"/>
    </location>
</feature>
<protein>
    <submittedName>
        <fullName evidence="4">Efflux RND transporter periplasmic adaptor subunit</fullName>
    </submittedName>
</protein>
<keyword evidence="5" id="KW-1185">Reference proteome</keyword>
<reference evidence="4 5" key="1">
    <citation type="submission" date="2020-03" db="EMBL/GenBank/DDBJ databases">
        <title>WGS of actinomycetes isolated from Thailand.</title>
        <authorList>
            <person name="Thawai C."/>
        </authorList>
    </citation>
    <scope>NUCLEOTIDE SEQUENCE [LARGE SCALE GENOMIC DNA]</scope>
    <source>
        <strain evidence="4 5">HSS6-12</strain>
    </source>
</reference>
<dbReference type="EMBL" id="JAATEO010000004">
    <property type="protein sequence ID" value="NJP31424.1"/>
    <property type="molecule type" value="Genomic_DNA"/>
</dbReference>
<dbReference type="Gene3D" id="2.40.420.20">
    <property type="match status" value="1"/>
</dbReference>
<gene>
    <name evidence="4" type="ORF">HCJ94_05340</name>
</gene>
<name>A0ABX0Z390_9ACTN</name>
<evidence type="ECO:0000256" key="1">
    <source>
        <dbReference type="ARBA" id="ARBA00009477"/>
    </source>
</evidence>
<proteinExistence type="inferred from homology"/>
<evidence type="ECO:0000259" key="2">
    <source>
        <dbReference type="Pfam" id="PF25973"/>
    </source>
</evidence>
<comment type="caution">
    <text evidence="4">The sequence shown here is derived from an EMBL/GenBank/DDBJ whole genome shotgun (WGS) entry which is preliminary data.</text>
</comment>
<dbReference type="SUPFAM" id="SSF111369">
    <property type="entry name" value="HlyD-like secretion proteins"/>
    <property type="match status" value="1"/>
</dbReference>
<dbReference type="Proteomes" id="UP000783871">
    <property type="component" value="Unassembled WGS sequence"/>
</dbReference>
<sequence>MGRVRRTDPPRLPAATRFRPRLLTALLAVVVLTGTTAASCGGEESPVALAAAGRTAVAEVIDAPATVTARAAATLTAAADGTLASLRVQPGQRVRRGQVLAVIDSPQAEERLRQARDALAAARRAGRGGGGGDLTGGLRGTDRAADETYAAARAAAAKISDPELREALLLQVRDAQQRYETAARAADRAVRAVQRGVSNLNAAVGALATAQRLQAQQAYDLAKATVDALTLRAPINGVVQAGGTTTGGGVAPDALAGLLGGGAATGLNPSALGPVPAGPPPGVDVAVPVGGLVTAGTPVLTIVDTGQLGLLAEVDETDVLLVKAGLAATVELDAVPGATYEATVRSVDVLPTTSARGGVGYRVRLVLGAGRFGEGEPAPAPRPGMNAVVRLQAREATDAVTVPASAVFSADGRDVVWVVREGRAERAAVTVGVQGQDLVQIVSGVQAGDRVVVRGADQVRDGQELG</sequence>
<organism evidence="4 5">
    <name type="scientific">Micromonospora thermarum</name>
    <dbReference type="NCBI Taxonomy" id="2720024"/>
    <lineage>
        <taxon>Bacteria</taxon>
        <taxon>Bacillati</taxon>
        <taxon>Actinomycetota</taxon>
        <taxon>Actinomycetes</taxon>
        <taxon>Micromonosporales</taxon>
        <taxon>Micromonosporaceae</taxon>
        <taxon>Micromonospora</taxon>
    </lineage>
</organism>
<dbReference type="InterPro" id="IPR058647">
    <property type="entry name" value="BSH_CzcB-like"/>
</dbReference>
<dbReference type="NCBIfam" id="TIGR01730">
    <property type="entry name" value="RND_mfp"/>
    <property type="match status" value="1"/>
</dbReference>